<evidence type="ECO:0008006" key="3">
    <source>
        <dbReference type="Google" id="ProtNLM"/>
    </source>
</evidence>
<dbReference type="AlphaFoldDB" id="A0A401TDQ0"/>
<comment type="caution">
    <text evidence="1">The sequence shown here is derived from an EMBL/GenBank/DDBJ whole genome shotgun (WGS) entry which is preliminary data.</text>
</comment>
<name>A0A401TDQ0_CHIPU</name>
<dbReference type="EMBL" id="BEZZ01049634">
    <property type="protein sequence ID" value="GCC40759.1"/>
    <property type="molecule type" value="Genomic_DNA"/>
</dbReference>
<dbReference type="OMA" id="HANDVNP"/>
<evidence type="ECO:0000313" key="2">
    <source>
        <dbReference type="Proteomes" id="UP000287033"/>
    </source>
</evidence>
<dbReference type="STRING" id="137246.A0A401TDQ0"/>
<evidence type="ECO:0000313" key="1">
    <source>
        <dbReference type="EMBL" id="GCC40759.1"/>
    </source>
</evidence>
<gene>
    <name evidence="1" type="ORF">chiPu_0024972</name>
</gene>
<sequence>MVGRGYLTPDLSKIYRSCPKAMRRLLADCIKVKREERPMVFQILASIEMLQRALPKIERSASEPSLHRAVHANDVNPFILTTSRLVPS</sequence>
<dbReference type="OrthoDB" id="774951at2759"/>
<dbReference type="Proteomes" id="UP000287033">
    <property type="component" value="Unassembled WGS sequence"/>
</dbReference>
<proteinExistence type="predicted"/>
<protein>
    <recommendedName>
        <fullName evidence="3">Serine-threonine/tyrosine-protein kinase catalytic domain-containing protein</fullName>
    </recommendedName>
</protein>
<keyword evidence="2" id="KW-1185">Reference proteome</keyword>
<organism evidence="1 2">
    <name type="scientific">Chiloscyllium punctatum</name>
    <name type="common">Brownbanded bambooshark</name>
    <name type="synonym">Hemiscyllium punctatum</name>
    <dbReference type="NCBI Taxonomy" id="137246"/>
    <lineage>
        <taxon>Eukaryota</taxon>
        <taxon>Metazoa</taxon>
        <taxon>Chordata</taxon>
        <taxon>Craniata</taxon>
        <taxon>Vertebrata</taxon>
        <taxon>Chondrichthyes</taxon>
        <taxon>Elasmobranchii</taxon>
        <taxon>Galeomorphii</taxon>
        <taxon>Galeoidea</taxon>
        <taxon>Orectolobiformes</taxon>
        <taxon>Hemiscylliidae</taxon>
        <taxon>Chiloscyllium</taxon>
    </lineage>
</organism>
<dbReference type="Gene3D" id="1.10.510.10">
    <property type="entry name" value="Transferase(Phosphotransferase) domain 1"/>
    <property type="match status" value="1"/>
</dbReference>
<reference evidence="1 2" key="1">
    <citation type="journal article" date="2018" name="Nat. Ecol. Evol.">
        <title>Shark genomes provide insights into elasmobranch evolution and the origin of vertebrates.</title>
        <authorList>
            <person name="Hara Y"/>
            <person name="Yamaguchi K"/>
            <person name="Onimaru K"/>
            <person name="Kadota M"/>
            <person name="Koyanagi M"/>
            <person name="Keeley SD"/>
            <person name="Tatsumi K"/>
            <person name="Tanaka K"/>
            <person name="Motone F"/>
            <person name="Kageyama Y"/>
            <person name="Nozu R"/>
            <person name="Adachi N"/>
            <person name="Nishimura O"/>
            <person name="Nakagawa R"/>
            <person name="Tanegashima C"/>
            <person name="Kiyatake I"/>
            <person name="Matsumoto R"/>
            <person name="Murakumo K"/>
            <person name="Nishida K"/>
            <person name="Terakita A"/>
            <person name="Kuratani S"/>
            <person name="Sato K"/>
            <person name="Hyodo S Kuraku.S."/>
        </authorList>
    </citation>
    <scope>NUCLEOTIDE SEQUENCE [LARGE SCALE GENOMIC DNA]</scope>
</reference>
<accession>A0A401TDQ0</accession>